<evidence type="ECO:0008006" key="3">
    <source>
        <dbReference type="Google" id="ProtNLM"/>
    </source>
</evidence>
<dbReference type="Gene3D" id="3.40.50.150">
    <property type="entry name" value="Vaccinia Virus protein VP39"/>
    <property type="match status" value="1"/>
</dbReference>
<dbReference type="Pfam" id="PF13489">
    <property type="entry name" value="Methyltransf_23"/>
    <property type="match status" value="1"/>
</dbReference>
<dbReference type="AlphaFoldDB" id="A0A0D2GF10"/>
<dbReference type="Proteomes" id="UP000032233">
    <property type="component" value="Unassembled WGS sequence"/>
</dbReference>
<dbReference type="InParanoid" id="A0A0D2GF10"/>
<dbReference type="CDD" id="cd02440">
    <property type="entry name" value="AdoMet_MTases"/>
    <property type="match status" value="1"/>
</dbReference>
<keyword evidence="2" id="KW-1185">Reference proteome</keyword>
<evidence type="ECO:0000313" key="1">
    <source>
        <dbReference type="EMBL" id="KIX13497.1"/>
    </source>
</evidence>
<comment type="caution">
    <text evidence="1">The sequence shown here is derived from an EMBL/GenBank/DDBJ whole genome shotgun (WGS) entry which is preliminary data.</text>
</comment>
<protein>
    <recommendedName>
        <fullName evidence="3">Methyltransferase domain-containing protein</fullName>
    </recommendedName>
</protein>
<evidence type="ECO:0000313" key="2">
    <source>
        <dbReference type="Proteomes" id="UP000032233"/>
    </source>
</evidence>
<dbReference type="InterPro" id="IPR029063">
    <property type="entry name" value="SAM-dependent_MTases_sf"/>
</dbReference>
<accession>A0A0D2GF10</accession>
<dbReference type="EMBL" id="AZAC01000015">
    <property type="protein sequence ID" value="KIX13497.1"/>
    <property type="molecule type" value="Genomic_DNA"/>
</dbReference>
<sequence>MKYNLKDIITFYEGSSKAEKEHQKVKWATKEGMLNRFRLCLELLPFERINAWLDVGSGTAAFQALALARHPGIKAVALDISPEMAALASRRKDIEPYDITHVVRDFMDYEGGPFDLITCIGVLQKTTFSPVEFFEKAEMLLDKDGMIFLDTKHLAWRRFKRPGFLPERSMTWFTQRELEKAALENNFNILMIKGFLPREGRITELANSHCLFVWAQKKAS</sequence>
<reference evidence="1 2" key="1">
    <citation type="submission" date="2013-11" db="EMBL/GenBank/DDBJ databases">
        <title>Metagenomic analysis of a methanogenic consortium involved in long chain n-alkane degradation.</title>
        <authorList>
            <person name="Davidova I.A."/>
            <person name="Callaghan A.V."/>
            <person name="Wawrik B."/>
            <person name="Pruitt S."/>
            <person name="Marks C."/>
            <person name="Duncan K.E."/>
            <person name="Suflita J.M."/>
        </authorList>
    </citation>
    <scope>NUCLEOTIDE SEQUENCE [LARGE SCALE GENOMIC DNA]</scope>
    <source>
        <strain evidence="1 2">SPR</strain>
    </source>
</reference>
<organism evidence="1 2">
    <name type="scientific">Dethiosulfatarculus sandiegensis</name>
    <dbReference type="NCBI Taxonomy" id="1429043"/>
    <lineage>
        <taxon>Bacteria</taxon>
        <taxon>Pseudomonadati</taxon>
        <taxon>Thermodesulfobacteriota</taxon>
        <taxon>Desulfarculia</taxon>
        <taxon>Desulfarculales</taxon>
        <taxon>Desulfarculaceae</taxon>
        <taxon>Dethiosulfatarculus</taxon>
    </lineage>
</organism>
<dbReference type="STRING" id="1429043.X474_13510"/>
<name>A0A0D2GF10_9BACT</name>
<dbReference type="RefSeq" id="WP_044349208.1">
    <property type="nucleotide sequence ID" value="NZ_AZAC01000015.1"/>
</dbReference>
<proteinExistence type="predicted"/>
<dbReference type="SUPFAM" id="SSF53335">
    <property type="entry name" value="S-adenosyl-L-methionine-dependent methyltransferases"/>
    <property type="match status" value="1"/>
</dbReference>
<dbReference type="OrthoDB" id="9788924at2"/>
<gene>
    <name evidence="1" type="ORF">X474_13510</name>
</gene>